<keyword evidence="1" id="KW-1133">Transmembrane helix</keyword>
<sequence length="248" mass="28054">MFNILSESLHLTNFFIVSVLFLIVLTRCYTFKKIKNFWIILSVFFLVTSTYYVPSQLVAAYESKIANYNPDIVNKNKTHYLHVLGAGYSLDPNLPATSQLSPTTLARLVEGIRIARQLPNYKIITSGYYNYGLESQASVARRAAIELGIPSEQIKQLETPSNTAEEVAVFVDQFGTQKKVIVVTDALHLPRAIMLYQKAGITAIGAPATFQVKKEPNDYNGFTFPSYRSVSLMNAYLRERLKYWKDSL</sequence>
<keyword evidence="1" id="KW-0472">Membrane</keyword>
<dbReference type="GO" id="GO:0000270">
    <property type="term" value="P:peptidoglycan metabolic process"/>
    <property type="evidence" value="ECO:0007669"/>
    <property type="project" value="TreeGrafter"/>
</dbReference>
<proteinExistence type="predicted"/>
<accession>A0A328WLT7</accession>
<dbReference type="EMBL" id="QLSV01000010">
    <property type="protein sequence ID" value="RAR47220.1"/>
    <property type="molecule type" value="Genomic_DNA"/>
</dbReference>
<comment type="caution">
    <text evidence="3">The sequence shown here is derived from an EMBL/GenBank/DDBJ whole genome shotgun (WGS) entry which is preliminary data.</text>
</comment>
<evidence type="ECO:0000256" key="1">
    <source>
        <dbReference type="SAM" id="Phobius"/>
    </source>
</evidence>
<dbReference type="CDD" id="cd06259">
    <property type="entry name" value="YdcF-like"/>
    <property type="match status" value="1"/>
</dbReference>
<evidence type="ECO:0000313" key="4">
    <source>
        <dbReference type="Proteomes" id="UP000249518"/>
    </source>
</evidence>
<dbReference type="Proteomes" id="UP000249518">
    <property type="component" value="Unassembled WGS sequence"/>
</dbReference>
<dbReference type="GO" id="GO:0005886">
    <property type="term" value="C:plasma membrane"/>
    <property type="evidence" value="ECO:0007669"/>
    <property type="project" value="TreeGrafter"/>
</dbReference>
<name>A0A328WLT7_9FLAO</name>
<dbReference type="PANTHER" id="PTHR30336">
    <property type="entry name" value="INNER MEMBRANE PROTEIN, PROBABLE PERMEASE"/>
    <property type="match status" value="1"/>
</dbReference>
<keyword evidence="4" id="KW-1185">Reference proteome</keyword>
<feature type="transmembrane region" description="Helical" evidence="1">
    <location>
        <begin position="37"/>
        <end position="54"/>
    </location>
</feature>
<dbReference type="AlphaFoldDB" id="A0A328WLT7"/>
<dbReference type="PANTHER" id="PTHR30336:SF4">
    <property type="entry name" value="ENVELOPE BIOGENESIS FACTOR ELYC"/>
    <property type="match status" value="1"/>
</dbReference>
<keyword evidence="1" id="KW-0812">Transmembrane</keyword>
<dbReference type="InterPro" id="IPR051599">
    <property type="entry name" value="Cell_Envelope_Assoc"/>
</dbReference>
<feature type="domain" description="DUF218" evidence="2">
    <location>
        <begin position="81"/>
        <end position="240"/>
    </location>
</feature>
<reference evidence="3 4" key="1">
    <citation type="submission" date="2018-06" db="EMBL/GenBank/DDBJ databases">
        <title>Genomic Encyclopedia of Type Strains, Phase III (KMG-III): the genomes of soil and plant-associated and newly described type strains.</title>
        <authorList>
            <person name="Whitman W."/>
        </authorList>
    </citation>
    <scope>NUCLEOTIDE SEQUENCE [LARGE SCALE GENOMIC DNA]</scope>
    <source>
        <strain evidence="3 4">CGMCC 1.12504</strain>
    </source>
</reference>
<dbReference type="OrthoDB" id="9782395at2"/>
<evidence type="ECO:0000313" key="3">
    <source>
        <dbReference type="EMBL" id="RAR47220.1"/>
    </source>
</evidence>
<protein>
    <submittedName>
        <fullName evidence="3">Uncharacterized SAM-binding protein YcdF (DUF218 family)</fullName>
    </submittedName>
</protein>
<gene>
    <name evidence="3" type="ORF">B0I10_11013</name>
</gene>
<dbReference type="GO" id="GO:0043164">
    <property type="term" value="P:Gram-negative-bacterium-type cell wall biogenesis"/>
    <property type="evidence" value="ECO:0007669"/>
    <property type="project" value="TreeGrafter"/>
</dbReference>
<dbReference type="InterPro" id="IPR003848">
    <property type="entry name" value="DUF218"/>
</dbReference>
<feature type="transmembrane region" description="Helical" evidence="1">
    <location>
        <begin position="12"/>
        <end position="30"/>
    </location>
</feature>
<organism evidence="3 4">
    <name type="scientific">Flavobacterium lacus</name>
    <dbReference type="NCBI Taxonomy" id="1353778"/>
    <lineage>
        <taxon>Bacteria</taxon>
        <taxon>Pseudomonadati</taxon>
        <taxon>Bacteroidota</taxon>
        <taxon>Flavobacteriia</taxon>
        <taxon>Flavobacteriales</taxon>
        <taxon>Flavobacteriaceae</taxon>
        <taxon>Flavobacterium</taxon>
    </lineage>
</organism>
<evidence type="ECO:0000259" key="2">
    <source>
        <dbReference type="Pfam" id="PF02698"/>
    </source>
</evidence>
<dbReference type="Pfam" id="PF02698">
    <property type="entry name" value="DUF218"/>
    <property type="match status" value="1"/>
</dbReference>